<dbReference type="GO" id="GO:0016887">
    <property type="term" value="F:ATP hydrolysis activity"/>
    <property type="evidence" value="ECO:0007669"/>
    <property type="project" value="InterPro"/>
</dbReference>
<evidence type="ECO:0000256" key="2">
    <source>
        <dbReference type="ARBA" id="ARBA00022741"/>
    </source>
</evidence>
<dbReference type="GO" id="GO:0005524">
    <property type="term" value="F:ATP binding"/>
    <property type="evidence" value="ECO:0007669"/>
    <property type="project" value="UniProtKB-KW"/>
</dbReference>
<dbReference type="PANTHER" id="PTHR45772">
    <property type="entry name" value="CONSERVED COMPONENT OF ABC TRANSPORTER FOR NATURAL AMINO ACIDS-RELATED"/>
    <property type="match status" value="1"/>
</dbReference>
<dbReference type="Proteomes" id="UP000886355">
    <property type="component" value="Unassembled WGS sequence"/>
</dbReference>
<sequence length="213" mass="22997">MGHPVLNVQSVTMAFGGLRAVDDVSFDVKPGEIVGLIGPNGAGKTTLFNVISGYLKPTQGRIFFHGDDITGKPPYDLAKIGIGRTFQIVKPFAGLSVLENVMVAVLLKHPSKKNAEANARAVLEFTGLLDKAHMPASSLTLPGRKRLEIAKALALEPSLLLLDEVMAGLNPTEVKETTGLIQQVRDRGVTVLLIEHNMRVIMSLSHRVIVLNY</sequence>
<gene>
    <name evidence="5" type="ORF">ENG14_04525</name>
</gene>
<dbReference type="SUPFAM" id="SSF52540">
    <property type="entry name" value="P-loop containing nucleoside triphosphate hydrolases"/>
    <property type="match status" value="1"/>
</dbReference>
<evidence type="ECO:0000256" key="1">
    <source>
        <dbReference type="ARBA" id="ARBA00022448"/>
    </source>
</evidence>
<feature type="domain" description="ABC transporter" evidence="4">
    <location>
        <begin position="6"/>
        <end position="213"/>
    </location>
</feature>
<dbReference type="SMART" id="SM00382">
    <property type="entry name" value="AAA"/>
    <property type="match status" value="1"/>
</dbReference>
<protein>
    <submittedName>
        <fullName evidence="5">ABC transporter ATP-binding protein</fullName>
    </submittedName>
</protein>
<keyword evidence="1" id="KW-0813">Transport</keyword>
<dbReference type="CDD" id="cd03219">
    <property type="entry name" value="ABC_Mj1267_LivG_branched"/>
    <property type="match status" value="1"/>
</dbReference>
<dbReference type="AlphaFoldDB" id="A0A7C1AYG6"/>
<dbReference type="EMBL" id="DQZW01000212">
    <property type="protein sequence ID" value="HDL90148.1"/>
    <property type="molecule type" value="Genomic_DNA"/>
</dbReference>
<evidence type="ECO:0000313" key="5">
    <source>
        <dbReference type="EMBL" id="HDL90148.1"/>
    </source>
</evidence>
<proteinExistence type="predicted"/>
<keyword evidence="2" id="KW-0547">Nucleotide-binding</keyword>
<accession>A0A7C1AYG6</accession>
<dbReference type="Pfam" id="PF00005">
    <property type="entry name" value="ABC_tran"/>
    <property type="match status" value="1"/>
</dbReference>
<comment type="caution">
    <text evidence="5">The sequence shown here is derived from an EMBL/GenBank/DDBJ whole genome shotgun (WGS) entry which is preliminary data.</text>
</comment>
<evidence type="ECO:0000256" key="3">
    <source>
        <dbReference type="ARBA" id="ARBA00022840"/>
    </source>
</evidence>
<keyword evidence="3 5" id="KW-0067">ATP-binding</keyword>
<dbReference type="GO" id="GO:0005886">
    <property type="term" value="C:plasma membrane"/>
    <property type="evidence" value="ECO:0007669"/>
    <property type="project" value="TreeGrafter"/>
</dbReference>
<organism evidence="5">
    <name type="scientific">Thermodesulforhabdus norvegica</name>
    <dbReference type="NCBI Taxonomy" id="39841"/>
    <lineage>
        <taxon>Bacteria</taxon>
        <taxon>Pseudomonadati</taxon>
        <taxon>Thermodesulfobacteriota</taxon>
        <taxon>Syntrophobacteria</taxon>
        <taxon>Syntrophobacterales</taxon>
        <taxon>Thermodesulforhabdaceae</taxon>
        <taxon>Thermodesulforhabdus</taxon>
    </lineage>
</organism>
<name>A0A7C1AYG6_9BACT</name>
<feature type="non-terminal residue" evidence="5">
    <location>
        <position position="213"/>
    </location>
</feature>
<dbReference type="InterPro" id="IPR027417">
    <property type="entry name" value="P-loop_NTPase"/>
</dbReference>
<dbReference type="PROSITE" id="PS50893">
    <property type="entry name" value="ABC_TRANSPORTER_2"/>
    <property type="match status" value="1"/>
</dbReference>
<evidence type="ECO:0000259" key="4">
    <source>
        <dbReference type="PROSITE" id="PS50893"/>
    </source>
</evidence>
<dbReference type="InterPro" id="IPR003439">
    <property type="entry name" value="ABC_transporter-like_ATP-bd"/>
</dbReference>
<reference evidence="5" key="1">
    <citation type="journal article" date="2020" name="mSystems">
        <title>Genome- and Community-Level Interaction Insights into Carbon Utilization and Element Cycling Functions of Hydrothermarchaeota in Hydrothermal Sediment.</title>
        <authorList>
            <person name="Zhou Z."/>
            <person name="Liu Y."/>
            <person name="Xu W."/>
            <person name="Pan J."/>
            <person name="Luo Z.H."/>
            <person name="Li M."/>
        </authorList>
    </citation>
    <scope>NUCLEOTIDE SEQUENCE [LARGE SCALE GENOMIC DNA]</scope>
    <source>
        <strain evidence="5">HyVt-19</strain>
    </source>
</reference>
<dbReference type="InterPro" id="IPR051120">
    <property type="entry name" value="ABC_AA/LPS_Transport"/>
</dbReference>
<dbReference type="InterPro" id="IPR003593">
    <property type="entry name" value="AAA+_ATPase"/>
</dbReference>
<dbReference type="Gene3D" id="3.40.50.300">
    <property type="entry name" value="P-loop containing nucleotide triphosphate hydrolases"/>
    <property type="match status" value="1"/>
</dbReference>